<accession>A0A1F7H0I7</accession>
<dbReference type="InterPro" id="IPR006171">
    <property type="entry name" value="TOPRIM_dom"/>
</dbReference>
<dbReference type="GO" id="GO:0006269">
    <property type="term" value="P:DNA replication, synthesis of primer"/>
    <property type="evidence" value="ECO:0007669"/>
    <property type="project" value="TreeGrafter"/>
</dbReference>
<dbReference type="Pfam" id="PF13155">
    <property type="entry name" value="Toprim_2"/>
    <property type="match status" value="1"/>
</dbReference>
<dbReference type="InterPro" id="IPR019475">
    <property type="entry name" value="DNA_primase_DnaB-bd"/>
</dbReference>
<dbReference type="EMBL" id="MFZM01000009">
    <property type="protein sequence ID" value="OGK24346.1"/>
    <property type="molecule type" value="Genomic_DNA"/>
</dbReference>
<reference evidence="2 3" key="1">
    <citation type="journal article" date="2016" name="Nat. Commun.">
        <title>Thousands of microbial genomes shed light on interconnected biogeochemical processes in an aquifer system.</title>
        <authorList>
            <person name="Anantharaman K."/>
            <person name="Brown C.T."/>
            <person name="Hug L.A."/>
            <person name="Sharon I."/>
            <person name="Castelle C.J."/>
            <person name="Probst A.J."/>
            <person name="Thomas B.C."/>
            <person name="Singh A."/>
            <person name="Wilkins M.J."/>
            <person name="Karaoz U."/>
            <person name="Brodie E.L."/>
            <person name="Williams K.H."/>
            <person name="Hubbard S.S."/>
            <person name="Banfield J.F."/>
        </authorList>
    </citation>
    <scope>NUCLEOTIDE SEQUENCE [LARGE SCALE GENOMIC DNA]</scope>
</reference>
<comment type="caution">
    <text evidence="2">The sequence shown here is derived from an EMBL/GenBank/DDBJ whole genome shotgun (WGS) entry which is preliminary data.</text>
</comment>
<dbReference type="SUPFAM" id="SSF56731">
    <property type="entry name" value="DNA primase core"/>
    <property type="match status" value="1"/>
</dbReference>
<dbReference type="InterPro" id="IPR016136">
    <property type="entry name" value="DNA_helicase_N/primase_C"/>
</dbReference>
<proteinExistence type="predicted"/>
<dbReference type="AlphaFoldDB" id="A0A1F7H0I7"/>
<gene>
    <name evidence="2" type="ORF">A3C24_02285</name>
</gene>
<sequence>MLIKRYAQHLILALDADFSGTETTKRAIEDTESLDLRIDIVQFDFAKDPDEAFQHNPLEFKKKLKNPIPIYDFIIQIAKKRQGDEPTAYAKKAISDEVIPFLANITNPIIKTHYVKRLAEILEVNESSVESLLHRFNIKKRKQKISYIVRKSQQGENRYNLLQKYILSLMVQNEQPIRIYRKAQEVLDENDFSIPSYKNLLDHLGKYYEINKAKETNLEKFNIQQFTSNLSAPLQSVFDELFLFDASLINNETLDKDINRSLYELKQLSLKDKIKQAINSEDTTLVKEYSKSLSEVEKKLSSLYN</sequence>
<evidence type="ECO:0000313" key="3">
    <source>
        <dbReference type="Proteomes" id="UP000177159"/>
    </source>
</evidence>
<feature type="domain" description="Toprim" evidence="1">
    <location>
        <begin position="1"/>
        <end position="46"/>
    </location>
</feature>
<dbReference type="Pfam" id="PF10410">
    <property type="entry name" value="DnaB_bind"/>
    <property type="match status" value="1"/>
</dbReference>
<dbReference type="PANTHER" id="PTHR30313:SF2">
    <property type="entry name" value="DNA PRIMASE"/>
    <property type="match status" value="1"/>
</dbReference>
<name>A0A1F7H0I7_9BACT</name>
<evidence type="ECO:0000313" key="2">
    <source>
        <dbReference type="EMBL" id="OGK24346.1"/>
    </source>
</evidence>
<dbReference type="GO" id="GO:0005737">
    <property type="term" value="C:cytoplasm"/>
    <property type="evidence" value="ECO:0007669"/>
    <property type="project" value="TreeGrafter"/>
</dbReference>
<dbReference type="InterPro" id="IPR050219">
    <property type="entry name" value="DnaG_primase"/>
</dbReference>
<organism evidence="2 3">
    <name type="scientific">Candidatus Roizmanbacteria bacterium RIFCSPHIGHO2_02_FULL_37_24</name>
    <dbReference type="NCBI Taxonomy" id="1802037"/>
    <lineage>
        <taxon>Bacteria</taxon>
        <taxon>Candidatus Roizmaniibacteriota</taxon>
    </lineage>
</organism>
<dbReference type="Gene3D" id="3.40.1360.10">
    <property type="match status" value="1"/>
</dbReference>
<protein>
    <recommendedName>
        <fullName evidence="1">Toprim domain-containing protein</fullName>
    </recommendedName>
</protein>
<dbReference type="Proteomes" id="UP000177159">
    <property type="component" value="Unassembled WGS sequence"/>
</dbReference>
<dbReference type="Gene3D" id="1.10.860.10">
    <property type="entry name" value="DNAb Helicase, Chain A"/>
    <property type="match status" value="1"/>
</dbReference>
<dbReference type="PROSITE" id="PS50880">
    <property type="entry name" value="TOPRIM"/>
    <property type="match status" value="1"/>
</dbReference>
<dbReference type="GO" id="GO:0016779">
    <property type="term" value="F:nucleotidyltransferase activity"/>
    <property type="evidence" value="ECO:0007669"/>
    <property type="project" value="InterPro"/>
</dbReference>
<evidence type="ECO:0000259" key="1">
    <source>
        <dbReference type="PROSITE" id="PS50880"/>
    </source>
</evidence>
<dbReference type="PANTHER" id="PTHR30313">
    <property type="entry name" value="DNA PRIMASE"/>
    <property type="match status" value="1"/>
</dbReference>